<name>A0A392P991_9FABA</name>
<dbReference type="EMBL" id="LXQA010067411">
    <property type="protein sequence ID" value="MCI08000.1"/>
    <property type="molecule type" value="Genomic_DNA"/>
</dbReference>
<reference evidence="1 2" key="1">
    <citation type="journal article" date="2018" name="Front. Plant Sci.">
        <title>Red Clover (Trifolium pratense) and Zigzag Clover (T. medium) - A Picture of Genomic Similarities and Differences.</title>
        <authorList>
            <person name="Dluhosova J."/>
            <person name="Istvanek J."/>
            <person name="Nedelnik J."/>
            <person name="Repkova J."/>
        </authorList>
    </citation>
    <scope>NUCLEOTIDE SEQUENCE [LARGE SCALE GENOMIC DNA]</scope>
    <source>
        <strain evidence="2">cv. 10/8</strain>
        <tissue evidence="1">Leaf</tissue>
    </source>
</reference>
<evidence type="ECO:0000313" key="2">
    <source>
        <dbReference type="Proteomes" id="UP000265520"/>
    </source>
</evidence>
<evidence type="ECO:0000313" key="1">
    <source>
        <dbReference type="EMBL" id="MCI08000.1"/>
    </source>
</evidence>
<sequence>MSCDEHGEERAVILSKARNELEYDFGQLNCWVLGSQYGGENRIYGLGFTVISGFLDIRVHNDVRRKLIAGNQLEERNDLWETIALS</sequence>
<accession>A0A392P991</accession>
<dbReference type="AlphaFoldDB" id="A0A392P991"/>
<organism evidence="1 2">
    <name type="scientific">Trifolium medium</name>
    <dbReference type="NCBI Taxonomy" id="97028"/>
    <lineage>
        <taxon>Eukaryota</taxon>
        <taxon>Viridiplantae</taxon>
        <taxon>Streptophyta</taxon>
        <taxon>Embryophyta</taxon>
        <taxon>Tracheophyta</taxon>
        <taxon>Spermatophyta</taxon>
        <taxon>Magnoliopsida</taxon>
        <taxon>eudicotyledons</taxon>
        <taxon>Gunneridae</taxon>
        <taxon>Pentapetalae</taxon>
        <taxon>rosids</taxon>
        <taxon>fabids</taxon>
        <taxon>Fabales</taxon>
        <taxon>Fabaceae</taxon>
        <taxon>Papilionoideae</taxon>
        <taxon>50 kb inversion clade</taxon>
        <taxon>NPAAA clade</taxon>
        <taxon>Hologalegina</taxon>
        <taxon>IRL clade</taxon>
        <taxon>Trifolieae</taxon>
        <taxon>Trifolium</taxon>
    </lineage>
</organism>
<keyword evidence="2" id="KW-1185">Reference proteome</keyword>
<dbReference type="Proteomes" id="UP000265520">
    <property type="component" value="Unassembled WGS sequence"/>
</dbReference>
<proteinExistence type="predicted"/>
<protein>
    <submittedName>
        <fullName evidence="1">Uncharacterized protein</fullName>
    </submittedName>
</protein>
<comment type="caution">
    <text evidence="1">The sequence shown here is derived from an EMBL/GenBank/DDBJ whole genome shotgun (WGS) entry which is preliminary data.</text>
</comment>